<proteinExistence type="predicted"/>
<evidence type="ECO:0000313" key="1">
    <source>
        <dbReference type="EMBL" id="JAH94392.1"/>
    </source>
</evidence>
<accession>A0A0E9WVG2</accession>
<sequence>MVTLHSRRYGVRILLQSAFIFCTQANKEKKKVKTVAKSIYTQAHCGITNGDF</sequence>
<reference evidence="1" key="2">
    <citation type="journal article" date="2015" name="Fish Shellfish Immunol.">
        <title>Early steps in the European eel (Anguilla anguilla)-Vibrio vulnificus interaction in the gills: Role of the RtxA13 toxin.</title>
        <authorList>
            <person name="Callol A."/>
            <person name="Pajuelo D."/>
            <person name="Ebbesson L."/>
            <person name="Teles M."/>
            <person name="MacKenzie S."/>
            <person name="Amaro C."/>
        </authorList>
    </citation>
    <scope>NUCLEOTIDE SEQUENCE</scope>
</reference>
<reference evidence="1" key="1">
    <citation type="submission" date="2014-11" db="EMBL/GenBank/DDBJ databases">
        <authorList>
            <person name="Amaro Gonzalez C."/>
        </authorList>
    </citation>
    <scope>NUCLEOTIDE SEQUENCE</scope>
</reference>
<dbReference type="AlphaFoldDB" id="A0A0E9WVG2"/>
<organism evidence="1">
    <name type="scientific">Anguilla anguilla</name>
    <name type="common">European freshwater eel</name>
    <name type="synonym">Muraena anguilla</name>
    <dbReference type="NCBI Taxonomy" id="7936"/>
    <lineage>
        <taxon>Eukaryota</taxon>
        <taxon>Metazoa</taxon>
        <taxon>Chordata</taxon>
        <taxon>Craniata</taxon>
        <taxon>Vertebrata</taxon>
        <taxon>Euteleostomi</taxon>
        <taxon>Actinopterygii</taxon>
        <taxon>Neopterygii</taxon>
        <taxon>Teleostei</taxon>
        <taxon>Anguilliformes</taxon>
        <taxon>Anguillidae</taxon>
        <taxon>Anguilla</taxon>
    </lineage>
</organism>
<dbReference type="EMBL" id="GBXM01014185">
    <property type="protein sequence ID" value="JAH94392.1"/>
    <property type="molecule type" value="Transcribed_RNA"/>
</dbReference>
<name>A0A0E9WVG2_ANGAN</name>
<protein>
    <submittedName>
        <fullName evidence="1">Uncharacterized protein</fullName>
    </submittedName>
</protein>